<dbReference type="OMA" id="YVFDNEY"/>
<dbReference type="GO" id="GO:0020037">
    <property type="term" value="F:heme binding"/>
    <property type="evidence" value="ECO:0007669"/>
    <property type="project" value="InterPro"/>
</dbReference>
<dbReference type="STRING" id="564608.C1MPE8"/>
<evidence type="ECO:0000256" key="3">
    <source>
        <dbReference type="ARBA" id="ARBA00012940"/>
    </source>
</evidence>
<reference evidence="10 11" key="1">
    <citation type="journal article" date="2009" name="Science">
        <title>Green evolution and dynamic adaptations revealed by genomes of the marine picoeukaryotes Micromonas.</title>
        <authorList>
            <person name="Worden A.Z."/>
            <person name="Lee J.H."/>
            <person name="Mock T."/>
            <person name="Rouze P."/>
            <person name="Simmons M.P."/>
            <person name="Aerts A.L."/>
            <person name="Allen A.E."/>
            <person name="Cuvelier M.L."/>
            <person name="Derelle E."/>
            <person name="Everett M.V."/>
            <person name="Foulon E."/>
            <person name="Grimwood J."/>
            <person name="Gundlach H."/>
            <person name="Henrissat B."/>
            <person name="Napoli C."/>
            <person name="McDonald S.M."/>
            <person name="Parker M.S."/>
            <person name="Rombauts S."/>
            <person name="Salamov A."/>
            <person name="Von Dassow P."/>
            <person name="Badger J.H."/>
            <person name="Coutinho P.M."/>
            <person name="Demir E."/>
            <person name="Dubchak I."/>
            <person name="Gentemann C."/>
            <person name="Eikrem W."/>
            <person name="Gready J.E."/>
            <person name="John U."/>
            <person name="Lanier W."/>
            <person name="Lindquist E.A."/>
            <person name="Lucas S."/>
            <person name="Mayer K.F."/>
            <person name="Moreau H."/>
            <person name="Not F."/>
            <person name="Otillar R."/>
            <person name="Panaud O."/>
            <person name="Pangilinan J."/>
            <person name="Paulsen I."/>
            <person name="Piegu B."/>
            <person name="Poliakov A."/>
            <person name="Robbens S."/>
            <person name="Schmutz J."/>
            <person name="Toulza E."/>
            <person name="Wyss T."/>
            <person name="Zelensky A."/>
            <person name="Zhou K."/>
            <person name="Armbrust E.V."/>
            <person name="Bhattacharya D."/>
            <person name="Goodenough U.W."/>
            <person name="Van de Peer Y."/>
            <person name="Grigoriev I.V."/>
        </authorList>
    </citation>
    <scope>NUCLEOTIDE SEQUENCE [LARGE SCALE GENOMIC DNA]</scope>
    <source>
        <strain evidence="10 11">CCMP1545</strain>
    </source>
</reference>
<evidence type="ECO:0000256" key="6">
    <source>
        <dbReference type="ARBA" id="ARBA00022723"/>
    </source>
</evidence>
<dbReference type="EC" id="1.11.1.11" evidence="3"/>
<dbReference type="AlphaFoldDB" id="C1MPE8"/>
<dbReference type="PRINTS" id="PR00459">
    <property type="entry name" value="ASPEROXIDASE"/>
</dbReference>
<protein>
    <recommendedName>
        <fullName evidence="3">L-ascorbate peroxidase</fullName>
        <ecNumber evidence="3">1.11.1.11</ecNumber>
    </recommendedName>
</protein>
<dbReference type="OrthoDB" id="2859658at2759"/>
<dbReference type="Gene3D" id="1.10.420.10">
    <property type="entry name" value="Peroxidase, domain 2"/>
    <property type="match status" value="2"/>
</dbReference>
<keyword evidence="8" id="KW-0408">Iron</keyword>
<dbReference type="PROSITE" id="PS00436">
    <property type="entry name" value="PEROXIDASE_2"/>
    <property type="match status" value="1"/>
</dbReference>
<dbReference type="GO" id="GO:0042744">
    <property type="term" value="P:hydrogen peroxide catabolic process"/>
    <property type="evidence" value="ECO:0007669"/>
    <property type="project" value="TreeGrafter"/>
</dbReference>
<keyword evidence="5" id="KW-0349">Heme</keyword>
<dbReference type="GO" id="GO:0046872">
    <property type="term" value="F:metal ion binding"/>
    <property type="evidence" value="ECO:0007669"/>
    <property type="project" value="UniProtKB-KW"/>
</dbReference>
<dbReference type="PANTHER" id="PTHR31356">
    <property type="entry name" value="THYLAKOID LUMENAL 29 KDA PROTEIN, CHLOROPLASTIC-RELATED"/>
    <property type="match status" value="1"/>
</dbReference>
<dbReference type="PROSITE" id="PS00435">
    <property type="entry name" value="PEROXIDASE_1"/>
    <property type="match status" value="1"/>
</dbReference>
<name>C1MPE8_MICPC</name>
<comment type="similarity">
    <text evidence="2">Belongs to the peroxidase family. Ascorbate peroxidase subfamily.</text>
</comment>
<evidence type="ECO:0000256" key="5">
    <source>
        <dbReference type="ARBA" id="ARBA00022617"/>
    </source>
</evidence>
<gene>
    <name evidence="10" type="ORF">MICPUCDRAFT_8305</name>
</gene>
<dbReference type="PRINTS" id="PR00458">
    <property type="entry name" value="PEROXIDASE"/>
</dbReference>
<organism evidence="11">
    <name type="scientific">Micromonas pusilla (strain CCMP1545)</name>
    <name type="common">Picoplanktonic green alga</name>
    <dbReference type="NCBI Taxonomy" id="564608"/>
    <lineage>
        <taxon>Eukaryota</taxon>
        <taxon>Viridiplantae</taxon>
        <taxon>Chlorophyta</taxon>
        <taxon>Mamiellophyceae</taxon>
        <taxon>Mamiellales</taxon>
        <taxon>Mamiellaceae</taxon>
        <taxon>Micromonas</taxon>
    </lineage>
</organism>
<dbReference type="Proteomes" id="UP000001876">
    <property type="component" value="Unassembled WGS sequence"/>
</dbReference>
<feature type="non-terminal residue" evidence="10">
    <location>
        <position position="170"/>
    </location>
</feature>
<keyword evidence="4" id="KW-0575">Peroxidase</keyword>
<keyword evidence="7" id="KW-0560">Oxidoreductase</keyword>
<evidence type="ECO:0000256" key="2">
    <source>
        <dbReference type="ARBA" id="ARBA00006873"/>
    </source>
</evidence>
<dbReference type="InterPro" id="IPR044831">
    <property type="entry name" value="Ccp1-like"/>
</dbReference>
<dbReference type="InterPro" id="IPR010255">
    <property type="entry name" value="Haem_peroxidase_sf"/>
</dbReference>
<keyword evidence="6" id="KW-0479">Metal-binding</keyword>
<feature type="non-terminal residue" evidence="10">
    <location>
        <position position="1"/>
    </location>
</feature>
<evidence type="ECO:0000256" key="7">
    <source>
        <dbReference type="ARBA" id="ARBA00023002"/>
    </source>
</evidence>
<evidence type="ECO:0000256" key="1">
    <source>
        <dbReference type="ARBA" id="ARBA00001970"/>
    </source>
</evidence>
<dbReference type="PANTHER" id="PTHR31356:SF8">
    <property type="entry name" value="L-ASCORBATE PEROXIDASE 6-RELATED"/>
    <property type="match status" value="1"/>
</dbReference>
<dbReference type="EMBL" id="GG663738">
    <property type="protein sequence ID" value="EEH57513.1"/>
    <property type="molecule type" value="Genomic_DNA"/>
</dbReference>
<evidence type="ECO:0000259" key="9">
    <source>
        <dbReference type="PROSITE" id="PS50873"/>
    </source>
</evidence>
<dbReference type="InterPro" id="IPR002016">
    <property type="entry name" value="Haem_peroxidase"/>
</dbReference>
<evidence type="ECO:0000313" key="11">
    <source>
        <dbReference type="Proteomes" id="UP000001876"/>
    </source>
</evidence>
<feature type="domain" description="Plant heme peroxidase family profile" evidence="9">
    <location>
        <begin position="22"/>
        <end position="116"/>
    </location>
</feature>
<dbReference type="KEGG" id="mpp:MICPUCDRAFT_8305"/>
<evidence type="ECO:0000256" key="8">
    <source>
        <dbReference type="ARBA" id="ARBA00023004"/>
    </source>
</evidence>
<evidence type="ECO:0000313" key="10">
    <source>
        <dbReference type="EMBL" id="EEH57513.1"/>
    </source>
</evidence>
<dbReference type="GO" id="GO:0000302">
    <property type="term" value="P:response to reactive oxygen species"/>
    <property type="evidence" value="ECO:0007669"/>
    <property type="project" value="TreeGrafter"/>
</dbReference>
<comment type="cofactor">
    <cofactor evidence="1">
        <name>heme b</name>
        <dbReference type="ChEBI" id="CHEBI:60344"/>
    </cofactor>
</comment>
<dbReference type="InterPro" id="IPR002207">
    <property type="entry name" value="Peroxidase_I"/>
</dbReference>
<dbReference type="GO" id="GO:0016688">
    <property type="term" value="F:L-ascorbate peroxidase activity"/>
    <property type="evidence" value="ECO:0007669"/>
    <property type="project" value="UniProtKB-EC"/>
</dbReference>
<evidence type="ECO:0000256" key="4">
    <source>
        <dbReference type="ARBA" id="ARBA00022559"/>
    </source>
</evidence>
<dbReference type="Pfam" id="PF00141">
    <property type="entry name" value="peroxidase"/>
    <property type="match status" value="1"/>
</dbReference>
<dbReference type="InterPro" id="IPR019794">
    <property type="entry name" value="Peroxidases_AS"/>
</dbReference>
<dbReference type="CDD" id="cd00314">
    <property type="entry name" value="plant_peroxidase_like"/>
    <property type="match status" value="1"/>
</dbReference>
<accession>C1MPE8</accession>
<proteinExistence type="inferred from homology"/>
<dbReference type="GeneID" id="9683386"/>
<dbReference type="InterPro" id="IPR019793">
    <property type="entry name" value="Peroxidases_heam-ligand_BS"/>
</dbReference>
<dbReference type="RefSeq" id="XP_003057562.1">
    <property type="nucleotide sequence ID" value="XM_003057516.1"/>
</dbReference>
<dbReference type="PROSITE" id="PS50873">
    <property type="entry name" value="PEROXIDASE_4"/>
    <property type="match status" value="1"/>
</dbReference>
<dbReference type="Gene3D" id="1.10.520.10">
    <property type="match status" value="1"/>
</dbReference>
<dbReference type="GO" id="GO:0034599">
    <property type="term" value="P:cellular response to oxidative stress"/>
    <property type="evidence" value="ECO:0007669"/>
    <property type="project" value="InterPro"/>
</dbReference>
<dbReference type="SUPFAM" id="SSF48113">
    <property type="entry name" value="Heme-dependent peroxidases"/>
    <property type="match status" value="1"/>
</dbReference>
<sequence length="170" mass="18338">VVKTKAPAVLRLVFHDAGTYRRGLGPVLATMDALRDTPAAAASLADVIAAAGAYAVELTGGPIIRVRLGRVDAVSADPENRMPADTLTGEEQRAHFVRAGFSTREMVAIAGAHTIGGKGFGEPYVFDNEYYKTLLARPLEYVRKYAEDQGLFFEDFGAAYLKLTEQGATW</sequence>
<keyword evidence="11" id="KW-1185">Reference proteome</keyword>